<gene>
    <name evidence="8" type="ORF">NHU_01170</name>
</gene>
<dbReference type="SUPFAM" id="SSF81296">
    <property type="entry name" value="E set domains"/>
    <property type="match status" value="1"/>
</dbReference>
<dbReference type="Gene3D" id="2.60.40.10">
    <property type="entry name" value="Immunoglobulins"/>
    <property type="match status" value="1"/>
</dbReference>
<dbReference type="Proteomes" id="UP000064912">
    <property type="component" value="Chromosome"/>
</dbReference>
<dbReference type="InterPro" id="IPR014438">
    <property type="entry name" value="Glucan_biosyn_MdoG/MdoD"/>
</dbReference>
<comment type="subcellular location">
    <subcellularLocation>
        <location evidence="1">Periplasm</location>
    </subcellularLocation>
</comment>
<dbReference type="RefSeq" id="WP_060834184.1">
    <property type="nucleotide sequence ID" value="NZ_JAESJI010000014.1"/>
</dbReference>
<feature type="compositionally biased region" description="Low complexity" evidence="6">
    <location>
        <begin position="40"/>
        <end position="63"/>
    </location>
</feature>
<dbReference type="SUPFAM" id="SSF74650">
    <property type="entry name" value="Galactose mutarotase-like"/>
    <property type="match status" value="1"/>
</dbReference>
<dbReference type="Gene3D" id="2.70.98.10">
    <property type="match status" value="1"/>
</dbReference>
<dbReference type="UniPathway" id="UPA00637"/>
<protein>
    <submittedName>
        <fullName evidence="8">Glucans biosynthesis protein G</fullName>
    </submittedName>
</protein>
<dbReference type="Pfam" id="PF04349">
    <property type="entry name" value="MdoG"/>
    <property type="match status" value="1"/>
</dbReference>
<dbReference type="InterPro" id="IPR011013">
    <property type="entry name" value="Gal_mutarotase_sf_dom"/>
</dbReference>
<keyword evidence="5" id="KW-0574">Periplasm</keyword>
<dbReference type="PATRIC" id="fig|35806.4.peg.1204"/>
<evidence type="ECO:0000256" key="3">
    <source>
        <dbReference type="ARBA" id="ARBA00009284"/>
    </source>
</evidence>
<dbReference type="PANTHER" id="PTHR30504">
    <property type="entry name" value="GLUCANS BIOSYNTHESIS PROTEIN"/>
    <property type="match status" value="1"/>
</dbReference>
<dbReference type="PROSITE" id="PS51318">
    <property type="entry name" value="TAT"/>
    <property type="match status" value="1"/>
</dbReference>
<dbReference type="GO" id="GO:0030246">
    <property type="term" value="F:carbohydrate binding"/>
    <property type="evidence" value="ECO:0007669"/>
    <property type="project" value="InterPro"/>
</dbReference>
<keyword evidence="4" id="KW-0732">Signal</keyword>
<organism evidence="8 9">
    <name type="scientific">Rhodovulum sulfidophilum</name>
    <name type="common">Rhodobacter sulfidophilus</name>
    <dbReference type="NCBI Taxonomy" id="35806"/>
    <lineage>
        <taxon>Bacteria</taxon>
        <taxon>Pseudomonadati</taxon>
        <taxon>Pseudomonadota</taxon>
        <taxon>Alphaproteobacteria</taxon>
        <taxon>Rhodobacterales</taxon>
        <taxon>Paracoccaceae</taxon>
        <taxon>Rhodovulum</taxon>
    </lineage>
</organism>
<dbReference type="EMBL" id="AP014800">
    <property type="protein sequence ID" value="BAQ68332.1"/>
    <property type="molecule type" value="Genomic_DNA"/>
</dbReference>
<dbReference type="GO" id="GO:0003824">
    <property type="term" value="F:catalytic activity"/>
    <property type="evidence" value="ECO:0007669"/>
    <property type="project" value="InterPro"/>
</dbReference>
<feature type="domain" description="Glucan biosynthesis periplasmic MdoG C-terminal" evidence="7">
    <location>
        <begin position="74"/>
        <end position="553"/>
    </location>
</feature>
<name>A0A0D6AZQ6_RHOSU</name>
<dbReference type="GO" id="GO:0051274">
    <property type="term" value="P:beta-glucan biosynthetic process"/>
    <property type="evidence" value="ECO:0007669"/>
    <property type="project" value="TreeGrafter"/>
</dbReference>
<dbReference type="KEGG" id="rsu:NHU_01170"/>
<comment type="similarity">
    <text evidence="3">Belongs to the OpgD/OpgG family.</text>
</comment>
<proteinExistence type="inferred from homology"/>
<evidence type="ECO:0000313" key="9">
    <source>
        <dbReference type="Proteomes" id="UP000064912"/>
    </source>
</evidence>
<dbReference type="InterPro" id="IPR014718">
    <property type="entry name" value="GH-type_carb-bd"/>
</dbReference>
<evidence type="ECO:0000256" key="4">
    <source>
        <dbReference type="ARBA" id="ARBA00022729"/>
    </source>
</evidence>
<dbReference type="PANTHER" id="PTHR30504:SF3">
    <property type="entry name" value="GLUCANS BIOSYNTHESIS PROTEIN D"/>
    <property type="match status" value="1"/>
</dbReference>
<dbReference type="InterPro" id="IPR006311">
    <property type="entry name" value="TAT_signal"/>
</dbReference>
<evidence type="ECO:0000256" key="6">
    <source>
        <dbReference type="SAM" id="MobiDB-lite"/>
    </source>
</evidence>
<evidence type="ECO:0000256" key="1">
    <source>
        <dbReference type="ARBA" id="ARBA00004418"/>
    </source>
</evidence>
<dbReference type="eggNOG" id="COG3131">
    <property type="taxonomic scope" value="Bacteria"/>
</dbReference>
<accession>A0A0D6AZQ6</accession>
<dbReference type="GO" id="GO:0030288">
    <property type="term" value="C:outer membrane-bounded periplasmic space"/>
    <property type="evidence" value="ECO:0007669"/>
    <property type="project" value="TreeGrafter"/>
</dbReference>
<evidence type="ECO:0000256" key="2">
    <source>
        <dbReference type="ARBA" id="ARBA00005001"/>
    </source>
</evidence>
<evidence type="ECO:0000313" key="8">
    <source>
        <dbReference type="EMBL" id="BAQ68332.1"/>
    </source>
</evidence>
<dbReference type="PIRSF" id="PIRSF006281">
    <property type="entry name" value="MdoG"/>
    <property type="match status" value="1"/>
</dbReference>
<feature type="region of interest" description="Disordered" evidence="6">
    <location>
        <begin position="40"/>
        <end position="71"/>
    </location>
</feature>
<evidence type="ECO:0000259" key="7">
    <source>
        <dbReference type="Pfam" id="PF04349"/>
    </source>
</evidence>
<dbReference type="InterPro" id="IPR014756">
    <property type="entry name" value="Ig_E-set"/>
</dbReference>
<sequence length="556" mass="60621">MFPDSSSSSVRTGESGPSRRRLLAALAGSAAVAALGLPGHAAAQDAAPEAEPSAPAPEVAPEAVPEPAPEPVPFSFDVLSDRMQALSKEPYKAAALPEGPLSGLDYDAYRAIRFRPDHSRWADEGTFFRLQAFHPGWLYKEPVEIYELVDGIAEPMHFSAADFEYDGKAADLVPADFEMPGVAGFRLHAPFNRADTFDEVVVFQGASYFRALGRGNVYGLSARGLAVNTASGKTEEFPRFSAFWLERPAPGATSMTIYAALDSKSLTGAYRFIVTPGANTVMDVTARLFMRENVDQLGIAPLTSMFLLGDNDRGDFDDFRHSVHDSEMLIMNTRDGETCVRPLNNPPRLASSYLAAQDPVSFGLIQRNRSFDDYLDAGAHYERRPSLMVEPVGNWGRGTVRLVEIPSDLEANDNIVAFWVPEQRARKGDAMEYDYRLHWGTNPPGAVGTRAHVVRTLVGRGGVAGAAGSPGLRKFVVDFEGGTLGELPDDADVTAEVYASTGRMEKPVFSRIPDTNTWRLVVDITADTGALVELKAEITGYGQNLTETWLYQWINE</sequence>
<dbReference type="InterPro" id="IPR013783">
    <property type="entry name" value="Ig-like_fold"/>
</dbReference>
<reference evidence="8 9" key="1">
    <citation type="submission" date="2015-02" db="EMBL/GenBank/DDBJ databases">
        <title>Genome sequene of Rhodovulum sulfidophilum DSM 2351.</title>
        <authorList>
            <person name="Nagao N."/>
        </authorList>
    </citation>
    <scope>NUCLEOTIDE SEQUENCE [LARGE SCALE GENOMIC DNA]</scope>
    <source>
        <strain evidence="8 9">DSM 2351</strain>
    </source>
</reference>
<dbReference type="InterPro" id="IPR007444">
    <property type="entry name" value="Glucan_biosyn_MdoG_C"/>
</dbReference>
<evidence type="ECO:0000256" key="5">
    <source>
        <dbReference type="ARBA" id="ARBA00022764"/>
    </source>
</evidence>
<dbReference type="AlphaFoldDB" id="A0A0D6AZQ6"/>
<comment type="pathway">
    <text evidence="2">Glycan metabolism; osmoregulated periplasmic glucan (OPG) biosynthesis.</text>
</comment>